<gene>
    <name evidence="1" type="ORF">OV287_40405</name>
</gene>
<sequence length="99" mass="10646">MTPSRRMEGSVIFGVSLALYGAITMKDGAIQQSNFRDIRLVRMAEAPRCIHVDIIQSDEAPCGISESGVSLVAPAIANSLCPLTGTRVRDLPIIRSHPV</sequence>
<dbReference type="InterPro" id="IPR037165">
    <property type="entry name" value="AldOxase/xan_DH_Mopterin-bd_sf"/>
</dbReference>
<reference evidence="1 2" key="1">
    <citation type="submission" date="2022-11" db="EMBL/GenBank/DDBJ databases">
        <title>Minimal conservation of predation-associated metabolite biosynthetic gene clusters underscores biosynthetic potential of Myxococcota including descriptions for ten novel species: Archangium lansinium sp. nov., Myxococcus landrumus sp. nov., Nannocystis bai.</title>
        <authorList>
            <person name="Ahearne A."/>
            <person name="Stevens C."/>
            <person name="Phillips K."/>
        </authorList>
    </citation>
    <scope>NUCLEOTIDE SEQUENCE [LARGE SCALE GENOMIC DNA]</scope>
    <source>
        <strain evidence="1 2">MIWBW</strain>
    </source>
</reference>
<keyword evidence="2" id="KW-1185">Reference proteome</keyword>
<organism evidence="1 2">
    <name type="scientific">Archangium lansingense</name>
    <dbReference type="NCBI Taxonomy" id="2995310"/>
    <lineage>
        <taxon>Bacteria</taxon>
        <taxon>Pseudomonadati</taxon>
        <taxon>Myxococcota</taxon>
        <taxon>Myxococcia</taxon>
        <taxon>Myxococcales</taxon>
        <taxon>Cystobacterineae</taxon>
        <taxon>Archangiaceae</taxon>
        <taxon>Archangium</taxon>
    </lineage>
</organism>
<evidence type="ECO:0008006" key="3">
    <source>
        <dbReference type="Google" id="ProtNLM"/>
    </source>
</evidence>
<name>A0ABT4AGF7_9BACT</name>
<dbReference type="InterPro" id="IPR052516">
    <property type="entry name" value="N-heterocyclic_Hydroxylase"/>
</dbReference>
<dbReference type="Proteomes" id="UP001207654">
    <property type="component" value="Unassembled WGS sequence"/>
</dbReference>
<dbReference type="PANTHER" id="PTHR47495:SF2">
    <property type="entry name" value="ALDEHYDE DEHYDROGENASE"/>
    <property type="match status" value="1"/>
</dbReference>
<dbReference type="Gene3D" id="3.30.365.10">
    <property type="entry name" value="Aldehyde oxidase/xanthine dehydrogenase, molybdopterin binding domain"/>
    <property type="match status" value="1"/>
</dbReference>
<protein>
    <recommendedName>
        <fullName evidence="3">Isoquinoline 1-oxidoreductase beta subunit</fullName>
    </recommendedName>
</protein>
<dbReference type="RefSeq" id="WP_267539364.1">
    <property type="nucleotide sequence ID" value="NZ_JAPNKA010000001.1"/>
</dbReference>
<proteinExistence type="predicted"/>
<dbReference type="EMBL" id="JAPNKA010000001">
    <property type="protein sequence ID" value="MCY1080725.1"/>
    <property type="molecule type" value="Genomic_DNA"/>
</dbReference>
<accession>A0ABT4AGF7</accession>
<dbReference type="SUPFAM" id="SSF56003">
    <property type="entry name" value="Molybdenum cofactor-binding domain"/>
    <property type="match status" value="1"/>
</dbReference>
<evidence type="ECO:0000313" key="2">
    <source>
        <dbReference type="Proteomes" id="UP001207654"/>
    </source>
</evidence>
<comment type="caution">
    <text evidence="1">The sequence shown here is derived from an EMBL/GenBank/DDBJ whole genome shotgun (WGS) entry which is preliminary data.</text>
</comment>
<dbReference type="PANTHER" id="PTHR47495">
    <property type="entry name" value="ALDEHYDE DEHYDROGENASE"/>
    <property type="match status" value="1"/>
</dbReference>
<evidence type="ECO:0000313" key="1">
    <source>
        <dbReference type="EMBL" id="MCY1080725.1"/>
    </source>
</evidence>